<evidence type="ECO:0000259" key="5">
    <source>
        <dbReference type="Pfam" id="PF00171"/>
    </source>
</evidence>
<evidence type="ECO:0000256" key="4">
    <source>
        <dbReference type="RuleBase" id="RU003345"/>
    </source>
</evidence>
<protein>
    <submittedName>
        <fullName evidence="6">Succinate-semialdehyde dehydrogenase</fullName>
        <ecNumber evidence="6">1.2.1.-</ecNumber>
    </submittedName>
</protein>
<dbReference type="InterPro" id="IPR029510">
    <property type="entry name" value="Ald_DH_CS_GLU"/>
</dbReference>
<dbReference type="Gene3D" id="3.40.309.10">
    <property type="entry name" value="Aldehyde Dehydrogenase, Chain A, domain 2"/>
    <property type="match status" value="1"/>
</dbReference>
<sequence>MPISGLSDPSLFREQALIGGSWTDSTSGKTLSVDNPATGEIIGTIPACTAAETEKAIAAADSAQKRWKTRTPDERAAILMKWYDLILASLDDLATIMTVEQGKVLAEAKGEVKYAASFLRWFAEEARRMDGTIITPPQRDRRVLVLKQPVGTTAAITPWNFPLAMITRKCAPAFAAGCSMVIKPSELTPYSALALAVLAERAGLPSGLLSIVTGEAKEIGPVLTASPTVRKLSFTGSTRVGALLMEQSASTIKRLSLELGGNAPLLVFDDADLETAVAGAMGSKFRNSGQTCVCSNRILVQSGIHDRFVARITEEVAKLKVGNGLDPKNTMGPLINDAAVAKIRAHVEDALSHGARYASAPLSTDGRFVTPVVLEGVTSAMRVSCEETFGPVLPVFKFETEEEAVTLANSTPFGLASYFFTTDISRAWRVGEALDFGMVGLNTGSVSMESAPFGGIKQSGLGREGGHPGIDEFLELKSFHMAGLKF</sequence>
<dbReference type="InterPro" id="IPR016163">
    <property type="entry name" value="Ald_DH_C"/>
</dbReference>
<evidence type="ECO:0000256" key="2">
    <source>
        <dbReference type="ARBA" id="ARBA00023002"/>
    </source>
</evidence>
<evidence type="ECO:0000256" key="3">
    <source>
        <dbReference type="PROSITE-ProRule" id="PRU10007"/>
    </source>
</evidence>
<dbReference type="InterPro" id="IPR016162">
    <property type="entry name" value="Ald_DH_N"/>
</dbReference>
<dbReference type="NCBIfam" id="TIGR01780">
    <property type="entry name" value="SSADH"/>
    <property type="match status" value="1"/>
</dbReference>
<evidence type="ECO:0000256" key="1">
    <source>
        <dbReference type="ARBA" id="ARBA00009986"/>
    </source>
</evidence>
<dbReference type="GO" id="GO:0016491">
    <property type="term" value="F:oxidoreductase activity"/>
    <property type="evidence" value="ECO:0007669"/>
    <property type="project" value="UniProtKB-KW"/>
</dbReference>
<name>A0ABX0JR01_9PROT</name>
<comment type="caution">
    <text evidence="6">The sequence shown here is derived from an EMBL/GenBank/DDBJ whole genome shotgun (WGS) entry which is preliminary data.</text>
</comment>
<dbReference type="EC" id="1.2.1.-" evidence="6"/>
<dbReference type="InterPro" id="IPR016161">
    <property type="entry name" value="Ald_DH/histidinol_DH"/>
</dbReference>
<proteinExistence type="inferred from homology"/>
<accession>A0ABX0JR01</accession>
<evidence type="ECO:0000313" key="6">
    <source>
        <dbReference type="EMBL" id="NHN84970.1"/>
    </source>
</evidence>
<dbReference type="Proteomes" id="UP000635278">
    <property type="component" value="Unassembled WGS sequence"/>
</dbReference>
<feature type="active site" evidence="3">
    <location>
        <position position="258"/>
    </location>
</feature>
<feature type="domain" description="Aldehyde dehydrogenase" evidence="5">
    <location>
        <begin position="22"/>
        <end position="478"/>
    </location>
</feature>
<organism evidence="6 7">
    <name type="scientific">Acetobacter musti</name>
    <dbReference type="NCBI Taxonomy" id="864732"/>
    <lineage>
        <taxon>Bacteria</taxon>
        <taxon>Pseudomonadati</taxon>
        <taxon>Pseudomonadota</taxon>
        <taxon>Alphaproteobacteria</taxon>
        <taxon>Acetobacterales</taxon>
        <taxon>Acetobacteraceae</taxon>
        <taxon>Acetobacter</taxon>
    </lineage>
</organism>
<dbReference type="InterPro" id="IPR050740">
    <property type="entry name" value="Aldehyde_DH_Superfamily"/>
</dbReference>
<dbReference type="SUPFAM" id="SSF53720">
    <property type="entry name" value="ALDH-like"/>
    <property type="match status" value="1"/>
</dbReference>
<dbReference type="PROSITE" id="PS00687">
    <property type="entry name" value="ALDEHYDE_DEHYDR_GLU"/>
    <property type="match status" value="1"/>
</dbReference>
<dbReference type="InterPro" id="IPR016160">
    <property type="entry name" value="Ald_DH_CS_CYS"/>
</dbReference>
<dbReference type="PROSITE" id="PS00070">
    <property type="entry name" value="ALDEHYDE_DEHYDR_CYS"/>
    <property type="match status" value="1"/>
</dbReference>
<dbReference type="Pfam" id="PF00171">
    <property type="entry name" value="Aldedh"/>
    <property type="match status" value="1"/>
</dbReference>
<dbReference type="PANTHER" id="PTHR43353:SF5">
    <property type="entry name" value="SUCCINATE-SEMIALDEHYDE DEHYDROGENASE, MITOCHONDRIAL"/>
    <property type="match status" value="1"/>
</dbReference>
<dbReference type="EMBL" id="WOTB01000011">
    <property type="protein sequence ID" value="NHN84970.1"/>
    <property type="molecule type" value="Genomic_DNA"/>
</dbReference>
<evidence type="ECO:0000313" key="7">
    <source>
        <dbReference type="Proteomes" id="UP000635278"/>
    </source>
</evidence>
<dbReference type="InterPro" id="IPR010102">
    <property type="entry name" value="Succ_semiAld_DH"/>
</dbReference>
<comment type="similarity">
    <text evidence="1 4">Belongs to the aldehyde dehydrogenase family.</text>
</comment>
<keyword evidence="7" id="KW-1185">Reference proteome</keyword>
<reference evidence="6 7" key="1">
    <citation type="journal article" date="2020" name="Int. J. Syst. Evol. Microbiol.">
        <title>Novel acetic acid bacteria from cider fermentations: Acetobacter conturbans sp. nov. and Acetobacter fallax sp. nov.</title>
        <authorList>
            <person name="Sombolestani A.S."/>
            <person name="Cleenwerck I."/>
            <person name="Cnockaert M."/>
            <person name="Borremans W."/>
            <person name="Wieme A.D."/>
            <person name="De Vuyst L."/>
            <person name="Vandamme P."/>
        </authorList>
    </citation>
    <scope>NUCLEOTIDE SEQUENCE [LARGE SCALE GENOMIC DNA]</scope>
    <source>
        <strain evidence="6 7">LMG 30640</strain>
    </source>
</reference>
<dbReference type="Gene3D" id="3.40.605.10">
    <property type="entry name" value="Aldehyde Dehydrogenase, Chain A, domain 1"/>
    <property type="match status" value="1"/>
</dbReference>
<dbReference type="InterPro" id="IPR015590">
    <property type="entry name" value="Aldehyde_DH_dom"/>
</dbReference>
<keyword evidence="2 4" id="KW-0560">Oxidoreductase</keyword>
<dbReference type="RefSeq" id="WP_173583361.1">
    <property type="nucleotide sequence ID" value="NZ_WOTB01000011.1"/>
</dbReference>
<dbReference type="CDD" id="cd07103">
    <property type="entry name" value="ALDH_F5_SSADH_GabD"/>
    <property type="match status" value="1"/>
</dbReference>
<gene>
    <name evidence="6" type="ORF">GOB93_09990</name>
</gene>
<dbReference type="PANTHER" id="PTHR43353">
    <property type="entry name" value="SUCCINATE-SEMIALDEHYDE DEHYDROGENASE, MITOCHONDRIAL"/>
    <property type="match status" value="1"/>
</dbReference>